<dbReference type="GO" id="GO:0003677">
    <property type="term" value="F:DNA binding"/>
    <property type="evidence" value="ECO:0007669"/>
    <property type="project" value="UniProtKB-KW"/>
</dbReference>
<dbReference type="Gene3D" id="3.30.730.10">
    <property type="entry name" value="AP2/ERF domain"/>
    <property type="match status" value="1"/>
</dbReference>
<comment type="similarity">
    <text evidence="6">Belongs to the AP2/ERF transcription factor family. ERF subfamily.</text>
</comment>
<feature type="region of interest" description="Disordered" evidence="7">
    <location>
        <begin position="267"/>
        <end position="300"/>
    </location>
</feature>
<dbReference type="GO" id="GO:0009873">
    <property type="term" value="P:ethylene-activated signaling pathway"/>
    <property type="evidence" value="ECO:0007669"/>
    <property type="project" value="InterPro"/>
</dbReference>
<protein>
    <recommendedName>
        <fullName evidence="8">AP2/ERF domain-containing protein</fullName>
    </recommendedName>
</protein>
<dbReference type="Proteomes" id="UP001345219">
    <property type="component" value="Chromosome 11"/>
</dbReference>
<keyword evidence="5" id="KW-0539">Nucleus</keyword>
<feature type="domain" description="AP2/ERF" evidence="8">
    <location>
        <begin position="83"/>
        <end position="140"/>
    </location>
</feature>
<accession>A0AAN7KG09</accession>
<sequence length="300" mass="33387">MCGGAIIAEFIPRQRGSGASRRPPLPSNDVWPDSPLFMKPADCLESKQGQLEPRELAPPELPQVPQGSMHEEKTTGKRVRKNLYRGIRQRPWGKWAAEIRDPRKGVRVWLGTFNTAEEAARAYDREARKIRGKKAKVNFPNESDPPVLAAQSHTHTHTQNHPFPSNLSSTYGAADVALYRSPYNPNQSWKEKTFTFGFDGCVPESMVVSNEEVGSGSRPGSEVTYLEPSKSKNESEAEEREMQKLSEELLVNEDYMKFYQIPFLDGHSASAPPTNPAQESVVGELWSFEDNGAPATSASN</sequence>
<dbReference type="SUPFAM" id="SSF54171">
    <property type="entry name" value="DNA-binding domain"/>
    <property type="match status" value="1"/>
</dbReference>
<evidence type="ECO:0000256" key="2">
    <source>
        <dbReference type="ARBA" id="ARBA00023015"/>
    </source>
</evidence>
<keyword evidence="2" id="KW-0805">Transcription regulation</keyword>
<evidence type="ECO:0000256" key="6">
    <source>
        <dbReference type="ARBA" id="ARBA00024343"/>
    </source>
</evidence>
<keyword evidence="10" id="KW-1185">Reference proteome</keyword>
<comment type="caution">
    <text evidence="9">The sequence shown here is derived from an EMBL/GenBank/DDBJ whole genome shotgun (WGS) entry which is preliminary data.</text>
</comment>
<dbReference type="InterPro" id="IPR044808">
    <property type="entry name" value="ERF_plant"/>
</dbReference>
<evidence type="ECO:0000313" key="9">
    <source>
        <dbReference type="EMBL" id="KAK4763808.1"/>
    </source>
</evidence>
<dbReference type="InterPro" id="IPR016177">
    <property type="entry name" value="DNA-bd_dom_sf"/>
</dbReference>
<dbReference type="PANTHER" id="PTHR31190:SF376">
    <property type="entry name" value="EREB-LIKE PROTEIN"/>
    <property type="match status" value="1"/>
</dbReference>
<proteinExistence type="inferred from homology"/>
<dbReference type="SMART" id="SM00380">
    <property type="entry name" value="AP2"/>
    <property type="match status" value="1"/>
</dbReference>
<dbReference type="EMBL" id="JAXIOK010000008">
    <property type="protein sequence ID" value="KAK4763808.1"/>
    <property type="molecule type" value="Genomic_DNA"/>
</dbReference>
<evidence type="ECO:0000256" key="4">
    <source>
        <dbReference type="ARBA" id="ARBA00023163"/>
    </source>
</evidence>
<dbReference type="InterPro" id="IPR001471">
    <property type="entry name" value="AP2/ERF_dom"/>
</dbReference>
<dbReference type="AlphaFoldDB" id="A0AAN7KG09"/>
<keyword evidence="3" id="KW-0238">DNA-binding</keyword>
<dbReference type="GO" id="GO:0003700">
    <property type="term" value="F:DNA-binding transcription factor activity"/>
    <property type="evidence" value="ECO:0007669"/>
    <property type="project" value="InterPro"/>
</dbReference>
<dbReference type="Pfam" id="PF00847">
    <property type="entry name" value="AP2"/>
    <property type="match status" value="1"/>
</dbReference>
<evidence type="ECO:0000256" key="5">
    <source>
        <dbReference type="ARBA" id="ARBA00023242"/>
    </source>
</evidence>
<evidence type="ECO:0000313" key="10">
    <source>
        <dbReference type="Proteomes" id="UP001345219"/>
    </source>
</evidence>
<dbReference type="FunFam" id="3.30.730.10:FF:000001">
    <property type="entry name" value="Ethylene-responsive transcription factor 2"/>
    <property type="match status" value="1"/>
</dbReference>
<evidence type="ECO:0000256" key="3">
    <source>
        <dbReference type="ARBA" id="ARBA00023125"/>
    </source>
</evidence>
<evidence type="ECO:0000259" key="8">
    <source>
        <dbReference type="PROSITE" id="PS51032"/>
    </source>
</evidence>
<name>A0AAN7KG09_9MYRT</name>
<feature type="compositionally biased region" description="Basic and acidic residues" evidence="7">
    <location>
        <begin position="229"/>
        <end position="243"/>
    </location>
</feature>
<dbReference type="GO" id="GO:0005634">
    <property type="term" value="C:nucleus"/>
    <property type="evidence" value="ECO:0007669"/>
    <property type="project" value="UniProtKB-SubCell"/>
</dbReference>
<dbReference type="PROSITE" id="PS51032">
    <property type="entry name" value="AP2_ERF"/>
    <property type="match status" value="1"/>
</dbReference>
<feature type="region of interest" description="Disordered" evidence="7">
    <location>
        <begin position="211"/>
        <end position="243"/>
    </location>
</feature>
<gene>
    <name evidence="9" type="ORF">SAY87_013246</name>
</gene>
<dbReference type="PANTHER" id="PTHR31190">
    <property type="entry name" value="DNA-BINDING DOMAIN"/>
    <property type="match status" value="1"/>
</dbReference>
<reference evidence="9 10" key="1">
    <citation type="journal article" date="2023" name="Hortic Res">
        <title>Pangenome of water caltrop reveals structural variations and asymmetric subgenome divergence after allopolyploidization.</title>
        <authorList>
            <person name="Zhang X."/>
            <person name="Chen Y."/>
            <person name="Wang L."/>
            <person name="Yuan Y."/>
            <person name="Fang M."/>
            <person name="Shi L."/>
            <person name="Lu R."/>
            <person name="Comes H.P."/>
            <person name="Ma Y."/>
            <person name="Chen Y."/>
            <person name="Huang G."/>
            <person name="Zhou Y."/>
            <person name="Zheng Z."/>
            <person name="Qiu Y."/>
        </authorList>
    </citation>
    <scope>NUCLEOTIDE SEQUENCE [LARGE SCALE GENOMIC DNA]</scope>
    <source>
        <tissue evidence="9">Roots</tissue>
    </source>
</reference>
<dbReference type="InterPro" id="IPR036955">
    <property type="entry name" value="AP2/ERF_dom_sf"/>
</dbReference>
<feature type="region of interest" description="Disordered" evidence="7">
    <location>
        <begin position="13"/>
        <end position="78"/>
    </location>
</feature>
<dbReference type="CDD" id="cd00018">
    <property type="entry name" value="AP2"/>
    <property type="match status" value="1"/>
</dbReference>
<dbReference type="PRINTS" id="PR00367">
    <property type="entry name" value="ETHRSPELEMNT"/>
</dbReference>
<keyword evidence="4" id="KW-0804">Transcription</keyword>
<evidence type="ECO:0000256" key="1">
    <source>
        <dbReference type="ARBA" id="ARBA00004123"/>
    </source>
</evidence>
<organism evidence="9 10">
    <name type="scientific">Trapa incisa</name>
    <dbReference type="NCBI Taxonomy" id="236973"/>
    <lineage>
        <taxon>Eukaryota</taxon>
        <taxon>Viridiplantae</taxon>
        <taxon>Streptophyta</taxon>
        <taxon>Embryophyta</taxon>
        <taxon>Tracheophyta</taxon>
        <taxon>Spermatophyta</taxon>
        <taxon>Magnoliopsida</taxon>
        <taxon>eudicotyledons</taxon>
        <taxon>Gunneridae</taxon>
        <taxon>Pentapetalae</taxon>
        <taxon>rosids</taxon>
        <taxon>malvids</taxon>
        <taxon>Myrtales</taxon>
        <taxon>Lythraceae</taxon>
        <taxon>Trapa</taxon>
    </lineage>
</organism>
<evidence type="ECO:0000256" key="7">
    <source>
        <dbReference type="SAM" id="MobiDB-lite"/>
    </source>
</evidence>
<comment type="subcellular location">
    <subcellularLocation>
        <location evidence="1">Nucleus</location>
    </subcellularLocation>
</comment>